<protein>
    <submittedName>
        <fullName evidence="2">Uncharacterized protein</fullName>
    </submittedName>
</protein>
<gene>
    <name evidence="2" type="ORF">QJS04_geneDACA021118</name>
</gene>
<reference evidence="2" key="1">
    <citation type="journal article" date="2023" name="Nat. Commun.">
        <title>Diploid and tetraploid genomes of Acorus and the evolution of monocots.</title>
        <authorList>
            <person name="Ma L."/>
            <person name="Liu K.W."/>
            <person name="Li Z."/>
            <person name="Hsiao Y.Y."/>
            <person name="Qi Y."/>
            <person name="Fu T."/>
            <person name="Tang G.D."/>
            <person name="Zhang D."/>
            <person name="Sun W.H."/>
            <person name="Liu D.K."/>
            <person name="Li Y."/>
            <person name="Chen G.Z."/>
            <person name="Liu X.D."/>
            <person name="Liao X.Y."/>
            <person name="Jiang Y.T."/>
            <person name="Yu X."/>
            <person name="Hao Y."/>
            <person name="Huang J."/>
            <person name="Zhao X.W."/>
            <person name="Ke S."/>
            <person name="Chen Y.Y."/>
            <person name="Wu W.L."/>
            <person name="Hsu J.L."/>
            <person name="Lin Y.F."/>
            <person name="Huang M.D."/>
            <person name="Li C.Y."/>
            <person name="Huang L."/>
            <person name="Wang Z.W."/>
            <person name="Zhao X."/>
            <person name="Zhong W.Y."/>
            <person name="Peng D.H."/>
            <person name="Ahmad S."/>
            <person name="Lan S."/>
            <person name="Zhang J.S."/>
            <person name="Tsai W.C."/>
            <person name="Van de Peer Y."/>
            <person name="Liu Z.J."/>
        </authorList>
    </citation>
    <scope>NUCLEOTIDE SEQUENCE</scope>
    <source>
        <strain evidence="2">SCP</strain>
    </source>
</reference>
<organism evidence="2 3">
    <name type="scientific">Acorus gramineus</name>
    <name type="common">Dwarf sweet flag</name>
    <dbReference type="NCBI Taxonomy" id="55184"/>
    <lineage>
        <taxon>Eukaryota</taxon>
        <taxon>Viridiplantae</taxon>
        <taxon>Streptophyta</taxon>
        <taxon>Embryophyta</taxon>
        <taxon>Tracheophyta</taxon>
        <taxon>Spermatophyta</taxon>
        <taxon>Magnoliopsida</taxon>
        <taxon>Liliopsida</taxon>
        <taxon>Acoraceae</taxon>
        <taxon>Acorus</taxon>
    </lineage>
</organism>
<feature type="region of interest" description="Disordered" evidence="1">
    <location>
        <begin position="1"/>
        <end position="21"/>
    </location>
</feature>
<sequence length="183" mass="19952">MDSNTVEYTKPTPPPPSMLKSPLFTCHNIETLMKRLHINRPNLLEEKLKDKELGRMDWKVTLTETVGDSEAADVADPTPPLSAIDGCSDEDAESCNLNAAEQEFGDDGVDDELDVDSGGGGDDDVETGFWGTWTTERFASEFVPMVEKEEGEEEGEVVQGGMDAGAADRLFWEACLANSAFVN</sequence>
<name>A0AAV9BS48_ACOGR</name>
<evidence type="ECO:0000313" key="2">
    <source>
        <dbReference type="EMBL" id="KAK1279126.1"/>
    </source>
</evidence>
<evidence type="ECO:0000256" key="1">
    <source>
        <dbReference type="SAM" id="MobiDB-lite"/>
    </source>
</evidence>
<dbReference type="EMBL" id="JAUJYN010000002">
    <property type="protein sequence ID" value="KAK1279126.1"/>
    <property type="molecule type" value="Genomic_DNA"/>
</dbReference>
<dbReference type="AlphaFoldDB" id="A0AAV9BS48"/>
<reference evidence="2" key="2">
    <citation type="submission" date="2023-06" db="EMBL/GenBank/DDBJ databases">
        <authorList>
            <person name="Ma L."/>
            <person name="Liu K.-W."/>
            <person name="Li Z."/>
            <person name="Hsiao Y.-Y."/>
            <person name="Qi Y."/>
            <person name="Fu T."/>
            <person name="Tang G."/>
            <person name="Zhang D."/>
            <person name="Sun W.-H."/>
            <person name="Liu D.-K."/>
            <person name="Li Y."/>
            <person name="Chen G.-Z."/>
            <person name="Liu X.-D."/>
            <person name="Liao X.-Y."/>
            <person name="Jiang Y.-T."/>
            <person name="Yu X."/>
            <person name="Hao Y."/>
            <person name="Huang J."/>
            <person name="Zhao X.-W."/>
            <person name="Ke S."/>
            <person name="Chen Y.-Y."/>
            <person name="Wu W.-L."/>
            <person name="Hsu J.-L."/>
            <person name="Lin Y.-F."/>
            <person name="Huang M.-D."/>
            <person name="Li C.-Y."/>
            <person name="Huang L."/>
            <person name="Wang Z.-W."/>
            <person name="Zhao X."/>
            <person name="Zhong W.-Y."/>
            <person name="Peng D.-H."/>
            <person name="Ahmad S."/>
            <person name="Lan S."/>
            <person name="Zhang J.-S."/>
            <person name="Tsai W.-C."/>
            <person name="Van De Peer Y."/>
            <person name="Liu Z.-J."/>
        </authorList>
    </citation>
    <scope>NUCLEOTIDE SEQUENCE</scope>
    <source>
        <strain evidence="2">SCP</strain>
        <tissue evidence="2">Leaves</tissue>
    </source>
</reference>
<dbReference type="Proteomes" id="UP001179952">
    <property type="component" value="Unassembled WGS sequence"/>
</dbReference>
<accession>A0AAV9BS48</accession>
<proteinExistence type="predicted"/>
<comment type="caution">
    <text evidence="2">The sequence shown here is derived from an EMBL/GenBank/DDBJ whole genome shotgun (WGS) entry which is preliminary data.</text>
</comment>
<evidence type="ECO:0000313" key="3">
    <source>
        <dbReference type="Proteomes" id="UP001179952"/>
    </source>
</evidence>
<keyword evidence="3" id="KW-1185">Reference proteome</keyword>